<dbReference type="Pfam" id="PF08220">
    <property type="entry name" value="HTH_DeoR"/>
    <property type="match status" value="1"/>
</dbReference>
<comment type="caution">
    <text evidence="5">The sequence shown here is derived from an EMBL/GenBank/DDBJ whole genome shotgun (WGS) entry which is preliminary data.</text>
</comment>
<dbReference type="PANTHER" id="PTHR30363:SF56">
    <property type="entry name" value="TRANSCRIPTIONAL REGULATOR, DEOR FAMILY"/>
    <property type="match status" value="1"/>
</dbReference>
<keyword evidence="3" id="KW-0804">Transcription</keyword>
<reference evidence="5" key="1">
    <citation type="submission" date="2020-10" db="EMBL/GenBank/DDBJ databases">
        <authorList>
            <person name="Gilroy R."/>
        </authorList>
    </citation>
    <scope>NUCLEOTIDE SEQUENCE</scope>
    <source>
        <strain evidence="5">ChiBcec16-1751</strain>
    </source>
</reference>
<keyword evidence="2" id="KW-0238">DNA-binding</keyword>
<dbReference type="GO" id="GO:0003700">
    <property type="term" value="F:DNA-binding transcription factor activity"/>
    <property type="evidence" value="ECO:0007669"/>
    <property type="project" value="InterPro"/>
</dbReference>
<accession>A0A9D1F840</accession>
<gene>
    <name evidence="5" type="ORF">IAA83_01820</name>
</gene>
<keyword evidence="1" id="KW-0805">Transcription regulation</keyword>
<dbReference type="SUPFAM" id="SSF46785">
    <property type="entry name" value="Winged helix' DNA-binding domain"/>
    <property type="match status" value="1"/>
</dbReference>
<reference evidence="5" key="2">
    <citation type="journal article" date="2021" name="PeerJ">
        <title>Extensive microbial diversity within the chicken gut microbiome revealed by metagenomics and culture.</title>
        <authorList>
            <person name="Gilroy R."/>
            <person name="Ravi A."/>
            <person name="Getino M."/>
            <person name="Pursley I."/>
            <person name="Horton D.L."/>
            <person name="Alikhan N.F."/>
            <person name="Baker D."/>
            <person name="Gharbi K."/>
            <person name="Hall N."/>
            <person name="Watson M."/>
            <person name="Adriaenssens E.M."/>
            <person name="Foster-Nyarko E."/>
            <person name="Jarju S."/>
            <person name="Secka A."/>
            <person name="Antonio M."/>
            <person name="Oren A."/>
            <person name="Chaudhuri R.R."/>
            <person name="La Ragione R."/>
            <person name="Hildebrand F."/>
            <person name="Pallen M.J."/>
        </authorList>
    </citation>
    <scope>NUCLEOTIDE SEQUENCE</scope>
    <source>
        <strain evidence="5">ChiBcec16-1751</strain>
    </source>
</reference>
<evidence type="ECO:0000256" key="1">
    <source>
        <dbReference type="ARBA" id="ARBA00023015"/>
    </source>
</evidence>
<dbReference type="EMBL" id="DVJJ01000033">
    <property type="protein sequence ID" value="HIS64093.1"/>
    <property type="molecule type" value="Genomic_DNA"/>
</dbReference>
<protein>
    <submittedName>
        <fullName evidence="5">DeoR/GlpR transcriptional regulator</fullName>
    </submittedName>
</protein>
<dbReference type="AlphaFoldDB" id="A0A9D1F840"/>
<dbReference type="InterPro" id="IPR014036">
    <property type="entry name" value="DeoR-like_C"/>
</dbReference>
<evidence type="ECO:0000259" key="4">
    <source>
        <dbReference type="PROSITE" id="PS51000"/>
    </source>
</evidence>
<evidence type="ECO:0000313" key="6">
    <source>
        <dbReference type="Proteomes" id="UP000886741"/>
    </source>
</evidence>
<proteinExistence type="predicted"/>
<dbReference type="Gene3D" id="3.40.50.1360">
    <property type="match status" value="1"/>
</dbReference>
<dbReference type="InterPro" id="IPR018356">
    <property type="entry name" value="Tscrpt_reg_HTH_DeoR_CS"/>
</dbReference>
<dbReference type="InterPro" id="IPR036390">
    <property type="entry name" value="WH_DNA-bd_sf"/>
</dbReference>
<dbReference type="PANTHER" id="PTHR30363">
    <property type="entry name" value="HTH-TYPE TRANSCRIPTIONAL REGULATOR SRLR-RELATED"/>
    <property type="match status" value="1"/>
</dbReference>
<evidence type="ECO:0000256" key="2">
    <source>
        <dbReference type="ARBA" id="ARBA00023125"/>
    </source>
</evidence>
<dbReference type="InterPro" id="IPR037171">
    <property type="entry name" value="NagB/RpiA_transferase-like"/>
</dbReference>
<feature type="domain" description="HTH deoR-type" evidence="4">
    <location>
        <begin position="3"/>
        <end position="58"/>
    </location>
</feature>
<dbReference type="SUPFAM" id="SSF100950">
    <property type="entry name" value="NagB/RpiA/CoA transferase-like"/>
    <property type="match status" value="1"/>
</dbReference>
<dbReference type="Pfam" id="PF00455">
    <property type="entry name" value="DeoRC"/>
    <property type="match status" value="1"/>
</dbReference>
<dbReference type="InterPro" id="IPR050313">
    <property type="entry name" value="Carb_Metab_HTH_regulators"/>
</dbReference>
<dbReference type="SMART" id="SM01134">
    <property type="entry name" value="DeoRC"/>
    <property type="match status" value="1"/>
</dbReference>
<dbReference type="PROSITE" id="PS51000">
    <property type="entry name" value="HTH_DEOR_2"/>
    <property type="match status" value="1"/>
</dbReference>
<dbReference type="GO" id="GO:0003677">
    <property type="term" value="F:DNA binding"/>
    <property type="evidence" value="ECO:0007669"/>
    <property type="project" value="UniProtKB-KW"/>
</dbReference>
<evidence type="ECO:0000256" key="3">
    <source>
        <dbReference type="ARBA" id="ARBA00023163"/>
    </source>
</evidence>
<name>A0A9D1F840_9FIRM</name>
<evidence type="ECO:0000313" key="5">
    <source>
        <dbReference type="EMBL" id="HIS64093.1"/>
    </source>
</evidence>
<dbReference type="SMART" id="SM00420">
    <property type="entry name" value="HTH_DEOR"/>
    <property type="match status" value="1"/>
</dbReference>
<dbReference type="InterPro" id="IPR001034">
    <property type="entry name" value="DeoR_HTH"/>
</dbReference>
<dbReference type="Proteomes" id="UP000886741">
    <property type="component" value="Unassembled WGS sequence"/>
</dbReference>
<dbReference type="PRINTS" id="PR00037">
    <property type="entry name" value="HTHLACR"/>
</dbReference>
<organism evidence="5 6">
    <name type="scientific">Candidatus Avoscillospira avistercoris</name>
    <dbReference type="NCBI Taxonomy" id="2840707"/>
    <lineage>
        <taxon>Bacteria</taxon>
        <taxon>Bacillati</taxon>
        <taxon>Bacillota</taxon>
        <taxon>Clostridia</taxon>
        <taxon>Eubacteriales</taxon>
        <taxon>Oscillospiraceae</taxon>
        <taxon>Oscillospiraceae incertae sedis</taxon>
        <taxon>Candidatus Avoscillospira</taxon>
    </lineage>
</organism>
<sequence>MLAEKRFELILQELSDARTASVMRLCELTGASEATIRRDLTALAKQGRLNKVHGGAVLAASEFQGEEPDVPTKTQLFQFEKAAIAKYAAGLISHDDVIYLDAGTTTMRMIDYLGGCKATFVTNGIACAHRMLEMGLRAYIIGGYLKPGTWAVVGPTALAELGKYNFTKAFLGINGITIRQGFTTPDPEEAAIKAKAAEQSYLTYVLADSSKFEKFSAVTVLPLEKATIITERLPDPDYLEQTVIKEVSH</sequence>
<dbReference type="PROSITE" id="PS00894">
    <property type="entry name" value="HTH_DEOR_1"/>
    <property type="match status" value="1"/>
</dbReference>